<feature type="domain" description="Methyltransferase type 12" evidence="5">
    <location>
        <begin position="167"/>
        <end position="268"/>
    </location>
</feature>
<dbReference type="SUPFAM" id="SSF53335">
    <property type="entry name" value="S-adenosyl-L-methionine-dependent methyltransferases"/>
    <property type="match status" value="1"/>
</dbReference>
<keyword evidence="7" id="KW-1185">Reference proteome</keyword>
<dbReference type="Pfam" id="PF08242">
    <property type="entry name" value="Methyltransf_12"/>
    <property type="match status" value="1"/>
</dbReference>
<dbReference type="FunFam" id="3.40.50.150:FF:000145">
    <property type="entry name" value="Methyltransferase-like protein"/>
    <property type="match status" value="1"/>
</dbReference>
<dbReference type="InterPro" id="IPR013217">
    <property type="entry name" value="Methyltransf_12"/>
</dbReference>
<accession>A0A8R2LVZ1</accession>
<evidence type="ECO:0000256" key="2">
    <source>
        <dbReference type="ARBA" id="ARBA00022603"/>
    </source>
</evidence>
<reference evidence="6" key="2">
    <citation type="submission" date="2022-06" db="UniProtKB">
        <authorList>
            <consortium name="EnsemblMetazoa"/>
        </authorList>
    </citation>
    <scope>IDENTIFICATION</scope>
    <source>
        <strain evidence="6">p50T (Dazao)</strain>
    </source>
</reference>
<dbReference type="GO" id="GO:0032259">
    <property type="term" value="P:methylation"/>
    <property type="evidence" value="ECO:0007669"/>
    <property type="project" value="UniProtKB-KW"/>
</dbReference>
<dbReference type="Gene3D" id="3.40.50.150">
    <property type="entry name" value="Vaccinia Virus protein VP39"/>
    <property type="match status" value="1"/>
</dbReference>
<keyword evidence="3 4" id="KW-0808">Transferase</keyword>
<evidence type="ECO:0000256" key="3">
    <source>
        <dbReference type="ARBA" id="ARBA00022679"/>
    </source>
</evidence>
<gene>
    <name evidence="6" type="primary">101736858</name>
</gene>
<dbReference type="EC" id="2.1.1.-" evidence="4"/>
<dbReference type="InterPro" id="IPR029063">
    <property type="entry name" value="SAM-dependent_MTases_sf"/>
</dbReference>
<evidence type="ECO:0000256" key="1">
    <source>
        <dbReference type="ARBA" id="ARBA00009725"/>
    </source>
</evidence>
<protein>
    <recommendedName>
        <fullName evidence="4">tRNA N(3)-methylcytidine methyltransferase</fullName>
        <ecNumber evidence="4">2.1.1.-</ecNumber>
    </recommendedName>
</protein>
<organism evidence="6 7">
    <name type="scientific">Bombyx mori</name>
    <name type="common">Silk moth</name>
    <dbReference type="NCBI Taxonomy" id="7091"/>
    <lineage>
        <taxon>Eukaryota</taxon>
        <taxon>Metazoa</taxon>
        <taxon>Ecdysozoa</taxon>
        <taxon>Arthropoda</taxon>
        <taxon>Hexapoda</taxon>
        <taxon>Insecta</taxon>
        <taxon>Pterygota</taxon>
        <taxon>Neoptera</taxon>
        <taxon>Endopterygota</taxon>
        <taxon>Lepidoptera</taxon>
        <taxon>Glossata</taxon>
        <taxon>Ditrysia</taxon>
        <taxon>Bombycoidea</taxon>
        <taxon>Bombycidae</taxon>
        <taxon>Bombycinae</taxon>
        <taxon>Bombyx</taxon>
    </lineage>
</organism>
<dbReference type="Proteomes" id="UP000005204">
    <property type="component" value="Unassembled WGS sequence"/>
</dbReference>
<name>A0A8R2LVZ1_BOMMO</name>
<sequence>MLKKCLNTTRGTVFIYKRFITSTLYLSCDCEIKALEKTRHRKKPTGGARYLNDKKHILLFNAWDNVEWDEDQEKKAQEKVRNNSQVTFTDEHLKSLEEDADKHWDAFYDIHQNRFFKDRHWLFTEFPELAPDNTSAPVRVFSETTNHANKQNTTLSSTSDTIRNIFEIGCGVGNTIFPILQYSQDPKLFVYGCDFSSKAIEIMKQNELYNTDRCKVFVLDATEADWNVPFKENSIDIVVLIFVLSAIDPQKMPQVIKNIFKYLKPGGLVVFRDYGLYDLAQLRFKKGRCISNNFYARGDKTRVYFFTQEEINKLFTGEGFIEEQNLVDRRLQVNRGKMLTMYRVWIQAKYRKPV</sequence>
<dbReference type="PANTHER" id="PTHR22809:SF11">
    <property type="entry name" value="TRNA N(3)-METHYLCYTIDINE METHYLTRANSFERASE METTL2"/>
    <property type="match status" value="1"/>
</dbReference>
<dbReference type="InterPro" id="IPR026113">
    <property type="entry name" value="METTL2/6/8-like"/>
</dbReference>
<comment type="function">
    <text evidence="4">S-adenosyl-L-methionine-dependent methyltransferase.</text>
</comment>
<dbReference type="EnsemblMetazoa" id="XM_038012513.1">
    <property type="protein sequence ID" value="XP_037868441.1"/>
    <property type="gene ID" value="LOC101736858"/>
</dbReference>
<dbReference type="CDD" id="cd02440">
    <property type="entry name" value="AdoMet_MTases"/>
    <property type="match status" value="1"/>
</dbReference>
<keyword evidence="2 4" id="KW-0489">Methyltransferase</keyword>
<proteinExistence type="inferred from homology"/>
<evidence type="ECO:0000313" key="7">
    <source>
        <dbReference type="Proteomes" id="UP000005204"/>
    </source>
</evidence>
<comment type="similarity">
    <text evidence="1 4">Belongs to the methyltransferase superfamily. METL family.</text>
</comment>
<dbReference type="PANTHER" id="PTHR22809">
    <property type="entry name" value="METHYLTRANSFERASE-RELATED"/>
    <property type="match status" value="1"/>
</dbReference>
<evidence type="ECO:0000259" key="5">
    <source>
        <dbReference type="Pfam" id="PF08242"/>
    </source>
</evidence>
<evidence type="ECO:0000256" key="4">
    <source>
        <dbReference type="PIRNR" id="PIRNR037755"/>
    </source>
</evidence>
<dbReference type="PIRSF" id="PIRSF037755">
    <property type="entry name" value="Mettl2_prd"/>
    <property type="match status" value="1"/>
</dbReference>
<dbReference type="AlphaFoldDB" id="A0A8R2LVZ1"/>
<reference evidence="7" key="1">
    <citation type="journal article" date="2008" name="Insect Biochem. Mol. Biol.">
        <title>The genome of a lepidopteran model insect, the silkworm Bombyx mori.</title>
        <authorList>
            <consortium name="International Silkworm Genome Consortium"/>
        </authorList>
    </citation>
    <scope>NUCLEOTIDE SEQUENCE [LARGE SCALE GENOMIC DNA]</scope>
    <source>
        <strain evidence="7">p50T</strain>
    </source>
</reference>
<evidence type="ECO:0000313" key="6">
    <source>
        <dbReference type="EnsemblMetazoa" id="XP_037868441.1"/>
    </source>
</evidence>
<dbReference type="GO" id="GO:0052735">
    <property type="term" value="F:tRNA (cytidine-3-)-methyltransferase activity"/>
    <property type="evidence" value="ECO:0007669"/>
    <property type="project" value="TreeGrafter"/>
</dbReference>